<name>A0ABW6AD34_9BACT</name>
<comment type="caution">
    <text evidence="1">The sequence shown here is derived from an EMBL/GenBank/DDBJ whole genome shotgun (WGS) entry which is preliminary data.</text>
</comment>
<dbReference type="Proteomes" id="UP001597512">
    <property type="component" value="Unassembled WGS sequence"/>
</dbReference>
<dbReference type="RefSeq" id="WP_381497424.1">
    <property type="nucleotide sequence ID" value="NZ_JBHUOM010000002.1"/>
</dbReference>
<sequence>MFSLMSNLAVSILLSTSTLINPTNPKSLPFDASAYVTIDKQIRVAVQKNADVPVVVVLRNEDNQILFSQNIGKKELRYAVRLNVDELTDGQYELEVKSSEGSIRKQLNLSTAPVQNITRVIAMQ</sequence>
<proteinExistence type="predicted"/>
<dbReference type="EMBL" id="JBHUOM010000002">
    <property type="protein sequence ID" value="MFD2933221.1"/>
    <property type="molecule type" value="Genomic_DNA"/>
</dbReference>
<keyword evidence="2" id="KW-1185">Reference proteome</keyword>
<gene>
    <name evidence="1" type="ORF">ACFS25_05470</name>
</gene>
<evidence type="ECO:0000313" key="1">
    <source>
        <dbReference type="EMBL" id="MFD2933221.1"/>
    </source>
</evidence>
<evidence type="ECO:0008006" key="3">
    <source>
        <dbReference type="Google" id="ProtNLM"/>
    </source>
</evidence>
<reference evidence="2" key="1">
    <citation type="journal article" date="2019" name="Int. J. Syst. Evol. Microbiol.">
        <title>The Global Catalogue of Microorganisms (GCM) 10K type strain sequencing project: providing services to taxonomists for standard genome sequencing and annotation.</title>
        <authorList>
            <consortium name="The Broad Institute Genomics Platform"/>
            <consortium name="The Broad Institute Genome Sequencing Center for Infectious Disease"/>
            <person name="Wu L."/>
            <person name="Ma J."/>
        </authorList>
    </citation>
    <scope>NUCLEOTIDE SEQUENCE [LARGE SCALE GENOMIC DNA]</scope>
    <source>
        <strain evidence="2">KCTC 52490</strain>
    </source>
</reference>
<accession>A0ABW6AD34</accession>
<organism evidence="1 2">
    <name type="scientific">Spirosoma flavum</name>
    <dbReference type="NCBI Taxonomy" id="2048557"/>
    <lineage>
        <taxon>Bacteria</taxon>
        <taxon>Pseudomonadati</taxon>
        <taxon>Bacteroidota</taxon>
        <taxon>Cytophagia</taxon>
        <taxon>Cytophagales</taxon>
        <taxon>Cytophagaceae</taxon>
        <taxon>Spirosoma</taxon>
    </lineage>
</organism>
<protein>
    <recommendedName>
        <fullName evidence="3">DUF3244 domain-containing protein</fullName>
    </recommendedName>
</protein>
<evidence type="ECO:0000313" key="2">
    <source>
        <dbReference type="Proteomes" id="UP001597512"/>
    </source>
</evidence>